<proteinExistence type="predicted"/>
<evidence type="ECO:0000313" key="2">
    <source>
        <dbReference type="EMBL" id="MBW70876.1"/>
    </source>
</evidence>
<protein>
    <submittedName>
        <fullName evidence="2">Putative secreted protein</fullName>
    </submittedName>
</protein>
<dbReference type="EMBL" id="GGFL01006698">
    <property type="protein sequence ID" value="MBW70876.1"/>
    <property type="molecule type" value="Transcribed_RNA"/>
</dbReference>
<feature type="chain" id="PRO_5014623746" evidence="1">
    <location>
        <begin position="20"/>
        <end position="90"/>
    </location>
</feature>
<organism evidence="2">
    <name type="scientific">Anopheles darlingi</name>
    <name type="common">Mosquito</name>
    <dbReference type="NCBI Taxonomy" id="43151"/>
    <lineage>
        <taxon>Eukaryota</taxon>
        <taxon>Metazoa</taxon>
        <taxon>Ecdysozoa</taxon>
        <taxon>Arthropoda</taxon>
        <taxon>Hexapoda</taxon>
        <taxon>Insecta</taxon>
        <taxon>Pterygota</taxon>
        <taxon>Neoptera</taxon>
        <taxon>Endopterygota</taxon>
        <taxon>Diptera</taxon>
        <taxon>Nematocera</taxon>
        <taxon>Culicoidea</taxon>
        <taxon>Culicidae</taxon>
        <taxon>Anophelinae</taxon>
        <taxon>Anopheles</taxon>
    </lineage>
</organism>
<name>A0A2M4CZX8_ANODA</name>
<accession>A0A2M4CZX8</accession>
<dbReference type="AlphaFoldDB" id="A0A2M4CZX8"/>
<reference evidence="2" key="1">
    <citation type="submission" date="2018-01" db="EMBL/GenBank/DDBJ databases">
        <title>An insight into the sialome of Amazonian anophelines.</title>
        <authorList>
            <person name="Ribeiro J.M."/>
            <person name="Scarpassa V."/>
            <person name="Calvo E."/>
        </authorList>
    </citation>
    <scope>NUCLEOTIDE SEQUENCE</scope>
</reference>
<keyword evidence="1" id="KW-0732">Signal</keyword>
<sequence>MGGKLPLFLFCSFFPPVDGRGKYNMFPNQNPKGWWTSWSLVVRPLQARAPRMPGTTDRECISLSGPHPTRRFLARRVNPDAKCMRTSVTQ</sequence>
<evidence type="ECO:0000256" key="1">
    <source>
        <dbReference type="SAM" id="SignalP"/>
    </source>
</evidence>
<feature type="signal peptide" evidence="1">
    <location>
        <begin position="1"/>
        <end position="19"/>
    </location>
</feature>